<feature type="domain" description="Ig-like" evidence="2">
    <location>
        <begin position="89"/>
        <end position="183"/>
    </location>
</feature>
<feature type="domain" description="Ig-like" evidence="2">
    <location>
        <begin position="199"/>
        <end position="297"/>
    </location>
</feature>
<evidence type="ECO:0000313" key="4">
    <source>
        <dbReference type="Proteomes" id="UP000694424"/>
    </source>
</evidence>
<dbReference type="PROSITE" id="PS00290">
    <property type="entry name" value="IG_MHC"/>
    <property type="match status" value="1"/>
</dbReference>
<dbReference type="FunFam" id="2.60.40.10:FF:000998">
    <property type="entry name" value="Immunoglobulin heavy constant epsilon"/>
    <property type="match status" value="1"/>
</dbReference>
<feature type="domain" description="Ig-like" evidence="2">
    <location>
        <begin position="3"/>
        <end position="81"/>
    </location>
</feature>
<organism evidence="3 4">
    <name type="scientific">Apteryx owenii</name>
    <name type="common">Little spotted kiwi</name>
    <dbReference type="NCBI Taxonomy" id="8824"/>
    <lineage>
        <taxon>Eukaryota</taxon>
        <taxon>Metazoa</taxon>
        <taxon>Chordata</taxon>
        <taxon>Craniata</taxon>
        <taxon>Vertebrata</taxon>
        <taxon>Euteleostomi</taxon>
        <taxon>Archelosauria</taxon>
        <taxon>Archosauria</taxon>
        <taxon>Dinosauria</taxon>
        <taxon>Saurischia</taxon>
        <taxon>Theropoda</taxon>
        <taxon>Coelurosauria</taxon>
        <taxon>Aves</taxon>
        <taxon>Palaeognathae</taxon>
        <taxon>Apterygiformes</taxon>
        <taxon>Apterygidae</taxon>
        <taxon>Apteryx</taxon>
    </lineage>
</organism>
<reference evidence="3" key="2">
    <citation type="submission" date="2025-09" db="UniProtKB">
        <authorList>
            <consortium name="Ensembl"/>
        </authorList>
    </citation>
    <scope>IDENTIFICATION</scope>
</reference>
<dbReference type="InterPro" id="IPR003597">
    <property type="entry name" value="Ig_C1-set"/>
</dbReference>
<dbReference type="Pfam" id="PF07654">
    <property type="entry name" value="C1-set"/>
    <property type="match status" value="3"/>
</dbReference>
<reference evidence="3" key="1">
    <citation type="submission" date="2025-08" db="UniProtKB">
        <authorList>
            <consortium name="Ensembl"/>
        </authorList>
    </citation>
    <scope>IDENTIFICATION</scope>
</reference>
<accession>A0A8B9S5L0</accession>
<keyword evidence="1" id="KW-0393">Immunoglobulin domain</keyword>
<dbReference type="InterPro" id="IPR013783">
    <property type="entry name" value="Ig-like_fold"/>
</dbReference>
<dbReference type="InterPro" id="IPR003006">
    <property type="entry name" value="Ig/MHC_CS"/>
</dbReference>
<dbReference type="InterPro" id="IPR007110">
    <property type="entry name" value="Ig-like_dom"/>
</dbReference>
<dbReference type="InterPro" id="IPR050380">
    <property type="entry name" value="Immune_Resp_Modulators"/>
</dbReference>
<protein>
    <recommendedName>
        <fullName evidence="2">Ig-like domain-containing protein</fullName>
    </recommendedName>
</protein>
<dbReference type="PANTHER" id="PTHR23411">
    <property type="entry name" value="TAPASIN"/>
    <property type="match status" value="1"/>
</dbReference>
<dbReference type="CDD" id="cd05768">
    <property type="entry name" value="IgC1_CH3_IgAGD_CH4_IgAEM"/>
    <property type="match status" value="1"/>
</dbReference>
<evidence type="ECO:0000256" key="1">
    <source>
        <dbReference type="ARBA" id="ARBA00023319"/>
    </source>
</evidence>
<evidence type="ECO:0000259" key="2">
    <source>
        <dbReference type="PROSITE" id="PS50835"/>
    </source>
</evidence>
<dbReference type="AlphaFoldDB" id="A0A8B9S5L0"/>
<name>A0A8B9S5L0_APTOW</name>
<dbReference type="InterPro" id="IPR036179">
    <property type="entry name" value="Ig-like_dom_sf"/>
</dbReference>
<dbReference type="Ensembl" id="ENSAOWT00000006824.1">
    <property type="protein sequence ID" value="ENSAOWP00000006022.1"/>
    <property type="gene ID" value="ENSAOWG00000004137.1"/>
</dbReference>
<dbReference type="SUPFAM" id="SSF48726">
    <property type="entry name" value="Immunoglobulin"/>
    <property type="match status" value="3"/>
</dbReference>
<dbReference type="FunFam" id="2.60.40.10:FF:000463">
    <property type="entry name" value="Immunoglobulin heavy constant gamma 1"/>
    <property type="match status" value="1"/>
</dbReference>
<dbReference type="Proteomes" id="UP000694424">
    <property type="component" value="Unplaced"/>
</dbReference>
<sequence length="320" mass="34235">SAPGAPREPLSASENNVTLACLVSDYFPEPAIVTWVSNAPYSTSTYPAAVGSDSLYSLSSQLTTPLSNLDGNNIKCTVQHSPTCSWPCPQHLELQPPSLEDLFLSQNASITCVASNVKVPGDVTFSWKRQKAGTLDVVPGQPTRQDNGLYRLTSVLKVCADEWNSGETFTCTVASPELAVPVTKSAKKDIGRTNPVRAPSVYVFAPPAEELALEETATLTCLATGFSPRDVLVTWTQQERPVPSKSFAVFGPEEDAGAYTVYSKLSVPWADWQRGDSFACVVGHEGLPITFVQKSLDKASGKPASVNVSVVLADADITCY</sequence>
<proteinExistence type="predicted"/>
<dbReference type="Gene3D" id="2.60.40.10">
    <property type="entry name" value="Immunoglobulins"/>
    <property type="match status" value="3"/>
</dbReference>
<evidence type="ECO:0000313" key="3">
    <source>
        <dbReference type="Ensembl" id="ENSAOWP00000006022.1"/>
    </source>
</evidence>
<dbReference type="SMART" id="SM00407">
    <property type="entry name" value="IGc1"/>
    <property type="match status" value="3"/>
</dbReference>
<dbReference type="PROSITE" id="PS50835">
    <property type="entry name" value="IG_LIKE"/>
    <property type="match status" value="3"/>
</dbReference>
<keyword evidence="4" id="KW-1185">Reference proteome</keyword>